<dbReference type="GO" id="GO:0005737">
    <property type="term" value="C:cytoplasm"/>
    <property type="evidence" value="ECO:0007669"/>
    <property type="project" value="UniProtKB-SubCell"/>
</dbReference>
<evidence type="ECO:0000256" key="6">
    <source>
        <dbReference type="ARBA" id="ARBA00022927"/>
    </source>
</evidence>
<reference evidence="10 11" key="1">
    <citation type="submission" date="2019-02" db="EMBL/GenBank/DDBJ databases">
        <title>Complete Genome Sequence and Methylome Analysis of free living Spirochaetas.</title>
        <authorList>
            <person name="Fomenkov A."/>
            <person name="Dubinina G."/>
            <person name="Leshcheva N."/>
            <person name="Mikheeva N."/>
            <person name="Grabovich M."/>
            <person name="Vincze T."/>
            <person name="Roberts R.J."/>
        </authorList>
    </citation>
    <scope>NUCLEOTIDE SEQUENCE [LARGE SCALE GENOMIC DNA]</scope>
    <source>
        <strain evidence="10 11">K2</strain>
    </source>
</reference>
<dbReference type="GO" id="GO:0016887">
    <property type="term" value="F:ATP hydrolysis activity"/>
    <property type="evidence" value="ECO:0007669"/>
    <property type="project" value="InterPro"/>
</dbReference>
<dbReference type="InterPro" id="IPR000194">
    <property type="entry name" value="ATPase_F1/V1/A1_a/bsu_nucl-bd"/>
</dbReference>
<keyword evidence="6" id="KW-0653">Protein transport</keyword>
<dbReference type="Gene3D" id="3.40.50.12240">
    <property type="match status" value="1"/>
</dbReference>
<dbReference type="PANTHER" id="PTHR15184">
    <property type="entry name" value="ATP SYNTHASE"/>
    <property type="match status" value="1"/>
</dbReference>
<dbReference type="GO" id="GO:0030257">
    <property type="term" value="C:type III protein secretion system complex"/>
    <property type="evidence" value="ECO:0007669"/>
    <property type="project" value="InterPro"/>
</dbReference>
<evidence type="ECO:0000256" key="5">
    <source>
        <dbReference type="ARBA" id="ARBA00022840"/>
    </source>
</evidence>
<dbReference type="GO" id="GO:0046933">
    <property type="term" value="F:proton-transporting ATP synthase activity, rotational mechanism"/>
    <property type="evidence" value="ECO:0007669"/>
    <property type="project" value="TreeGrafter"/>
</dbReference>
<evidence type="ECO:0000256" key="2">
    <source>
        <dbReference type="ARBA" id="ARBA00022448"/>
    </source>
</evidence>
<dbReference type="InterPro" id="IPR003593">
    <property type="entry name" value="AAA+_ATPase"/>
</dbReference>
<dbReference type="FunFam" id="3.40.50.12240:FF:000002">
    <property type="entry name" value="Flagellum-specific ATP synthase FliI"/>
    <property type="match status" value="1"/>
</dbReference>
<dbReference type="Pfam" id="PF00006">
    <property type="entry name" value="ATP-synt_ab"/>
    <property type="match status" value="1"/>
</dbReference>
<dbReference type="InterPro" id="IPR004100">
    <property type="entry name" value="ATPase_F1/V1/A1_a/bsu_N"/>
</dbReference>
<keyword evidence="3" id="KW-0963">Cytoplasm</keyword>
<evidence type="ECO:0000256" key="4">
    <source>
        <dbReference type="ARBA" id="ARBA00022741"/>
    </source>
</evidence>
<dbReference type="InterPro" id="IPR005714">
    <property type="entry name" value="ATPase_T3SS_FliI/YscN"/>
</dbReference>
<evidence type="ECO:0000313" key="10">
    <source>
        <dbReference type="EMBL" id="QEN07891.1"/>
    </source>
</evidence>
<proteinExistence type="predicted"/>
<organism evidence="10 11">
    <name type="scientific">Oceanispirochaeta crateris</name>
    <dbReference type="NCBI Taxonomy" id="2518645"/>
    <lineage>
        <taxon>Bacteria</taxon>
        <taxon>Pseudomonadati</taxon>
        <taxon>Spirochaetota</taxon>
        <taxon>Spirochaetia</taxon>
        <taxon>Spirochaetales</taxon>
        <taxon>Spirochaetaceae</taxon>
        <taxon>Oceanispirochaeta</taxon>
    </lineage>
</organism>
<dbReference type="CDD" id="cd18117">
    <property type="entry name" value="ATP-synt_flagellum-secretory_path_III_N"/>
    <property type="match status" value="1"/>
</dbReference>
<dbReference type="InterPro" id="IPR027417">
    <property type="entry name" value="P-loop_NTPase"/>
</dbReference>
<dbReference type="KEGG" id="ock:EXM22_07770"/>
<keyword evidence="7" id="KW-1278">Translocase</keyword>
<feature type="coiled-coil region" evidence="8">
    <location>
        <begin position="400"/>
        <end position="427"/>
    </location>
</feature>
<dbReference type="Pfam" id="PF02874">
    <property type="entry name" value="ATP-synt_ab_N"/>
    <property type="match status" value="1"/>
</dbReference>
<dbReference type="PANTHER" id="PTHR15184:SF9">
    <property type="entry name" value="SPI-1 TYPE 3 SECRETION SYSTEM ATPASE"/>
    <property type="match status" value="1"/>
</dbReference>
<dbReference type="AlphaFoldDB" id="A0A5C1QJX9"/>
<feature type="domain" description="AAA+ ATPase" evidence="9">
    <location>
        <begin position="158"/>
        <end position="339"/>
    </location>
</feature>
<dbReference type="GO" id="GO:0005524">
    <property type="term" value="F:ATP binding"/>
    <property type="evidence" value="ECO:0007669"/>
    <property type="project" value="UniProtKB-KW"/>
</dbReference>
<evidence type="ECO:0000313" key="11">
    <source>
        <dbReference type="Proteomes" id="UP000324209"/>
    </source>
</evidence>
<dbReference type="Proteomes" id="UP000324209">
    <property type="component" value="Chromosome"/>
</dbReference>
<sequence length="465" mass="50960">MLKRYIDTVEELDTIKYQGRVIRVQGSLIESNGPQAVVGEVCRIIIPRLGREYLAEVVALKDQRVQLMPYDDIQGIEAGCPVIATGEQLSIQVSDDLLGRVLDGLGHPIDGRGGIKGNNSAQRLSVFRTPPSPLHRKPITKQIITGIRSIDSMIPLGEGQRIGIFAGSGVGKSTLLGMIARNTSADINVIALIGERGREVREFIENDLGAEGLKRSVLVVSTGDTSALSRVRGAFTATTIAEYFRDQGKNVMLLFDSVTRLAMSQREIGLAVGEPPATRGYTPSVFTLLPKLLERSGTSDQGTITGVYTILVEGDDMEEPVTDAVRGILDGHIVLTRKLAEKYHYPAVDVLSSISRLENKVMPLRMRKNAGYIRKLLSLYTEKEDLIAVGAYARGSNPQVDEAISKIDEINEFLQQAVEEKAELNSTLIEAGRISGDDLRDELKDTLTEKLTDKDLRDEKISIYT</sequence>
<keyword evidence="2" id="KW-0813">Transport</keyword>
<evidence type="ECO:0000256" key="7">
    <source>
        <dbReference type="ARBA" id="ARBA00022967"/>
    </source>
</evidence>
<accession>A0A5C1QJX9</accession>
<dbReference type="NCBIfam" id="TIGR01026">
    <property type="entry name" value="fliI_yscN"/>
    <property type="match status" value="1"/>
</dbReference>
<keyword evidence="8" id="KW-0175">Coiled coil</keyword>
<dbReference type="CDD" id="cd01136">
    <property type="entry name" value="ATPase_flagellum-secretory_path_III"/>
    <property type="match status" value="1"/>
</dbReference>
<evidence type="ECO:0000256" key="3">
    <source>
        <dbReference type="ARBA" id="ARBA00022490"/>
    </source>
</evidence>
<dbReference type="EMBL" id="CP036150">
    <property type="protein sequence ID" value="QEN07891.1"/>
    <property type="molecule type" value="Genomic_DNA"/>
</dbReference>
<keyword evidence="11" id="KW-1185">Reference proteome</keyword>
<dbReference type="GO" id="GO:0030254">
    <property type="term" value="P:protein secretion by the type III secretion system"/>
    <property type="evidence" value="ECO:0007669"/>
    <property type="project" value="InterPro"/>
</dbReference>
<comment type="subcellular location">
    <subcellularLocation>
        <location evidence="1">Cytoplasm</location>
    </subcellularLocation>
</comment>
<dbReference type="InterPro" id="IPR050053">
    <property type="entry name" value="ATPase_alpha/beta_chains"/>
</dbReference>
<gene>
    <name evidence="10" type="ORF">EXM22_07770</name>
</gene>
<keyword evidence="5" id="KW-0067">ATP-binding</keyword>
<dbReference type="SMART" id="SM00382">
    <property type="entry name" value="AAA"/>
    <property type="match status" value="1"/>
</dbReference>
<dbReference type="Pfam" id="PF18269">
    <property type="entry name" value="T3SS_ATPase_C"/>
    <property type="match status" value="1"/>
</dbReference>
<protein>
    <submittedName>
        <fullName evidence="10">FliI/YscN family ATPase</fullName>
    </submittedName>
</protein>
<evidence type="ECO:0000256" key="1">
    <source>
        <dbReference type="ARBA" id="ARBA00004496"/>
    </source>
</evidence>
<keyword evidence="4" id="KW-0547">Nucleotide-binding</keyword>
<name>A0A5C1QJX9_9SPIO</name>
<dbReference type="SUPFAM" id="SSF52540">
    <property type="entry name" value="P-loop containing nucleoside triphosphate hydrolases"/>
    <property type="match status" value="1"/>
</dbReference>
<evidence type="ECO:0000256" key="8">
    <source>
        <dbReference type="SAM" id="Coils"/>
    </source>
</evidence>
<evidence type="ECO:0000259" key="9">
    <source>
        <dbReference type="SMART" id="SM00382"/>
    </source>
</evidence>
<dbReference type="InterPro" id="IPR040627">
    <property type="entry name" value="T3SS_ATPase_C"/>
</dbReference>
<dbReference type="OrthoDB" id="9802718at2"/>
<dbReference type="RefSeq" id="WP_149485971.1">
    <property type="nucleotide sequence ID" value="NZ_CP036150.1"/>
</dbReference>